<reference evidence="2 3" key="1">
    <citation type="journal article" date="2020" name="ISME J.">
        <title>Uncovering the hidden diversity of litter-decomposition mechanisms in mushroom-forming fungi.</title>
        <authorList>
            <person name="Floudas D."/>
            <person name="Bentzer J."/>
            <person name="Ahren D."/>
            <person name="Johansson T."/>
            <person name="Persson P."/>
            <person name="Tunlid A."/>
        </authorList>
    </citation>
    <scope>NUCLEOTIDE SEQUENCE [LARGE SCALE GENOMIC DNA]</scope>
    <source>
        <strain evidence="2 3">CBS 175.51</strain>
    </source>
</reference>
<comment type="caution">
    <text evidence="2">The sequence shown here is derived from an EMBL/GenBank/DDBJ whole genome shotgun (WGS) entry which is preliminary data.</text>
</comment>
<evidence type="ECO:0000313" key="3">
    <source>
        <dbReference type="Proteomes" id="UP000541558"/>
    </source>
</evidence>
<proteinExistence type="predicted"/>
<sequence length="136" mass="15452">MLEAGKYVTLSQHFRRKKEDSLRSKNINFAFLNAVATRPLFRTPENINSFRWPARIPTPVPGPRQESNVHPTESTYKTIPQHDVPHVPAPYVVTSSKGPLAGSRSIHTLSSRSRLARAHNSPARHNTTSRYRIFKI</sequence>
<feature type="compositionally biased region" description="Polar residues" evidence="1">
    <location>
        <begin position="65"/>
        <end position="78"/>
    </location>
</feature>
<dbReference type="Proteomes" id="UP000541558">
    <property type="component" value="Unassembled WGS sequence"/>
</dbReference>
<organism evidence="2 3">
    <name type="scientific">Ephemerocybe angulata</name>
    <dbReference type="NCBI Taxonomy" id="980116"/>
    <lineage>
        <taxon>Eukaryota</taxon>
        <taxon>Fungi</taxon>
        <taxon>Dikarya</taxon>
        <taxon>Basidiomycota</taxon>
        <taxon>Agaricomycotina</taxon>
        <taxon>Agaricomycetes</taxon>
        <taxon>Agaricomycetidae</taxon>
        <taxon>Agaricales</taxon>
        <taxon>Agaricineae</taxon>
        <taxon>Psathyrellaceae</taxon>
        <taxon>Ephemerocybe</taxon>
    </lineage>
</organism>
<dbReference type="AlphaFoldDB" id="A0A8H5F9E5"/>
<accession>A0A8H5F9E5</accession>
<evidence type="ECO:0000313" key="2">
    <source>
        <dbReference type="EMBL" id="KAF5328048.1"/>
    </source>
</evidence>
<name>A0A8H5F9E5_9AGAR</name>
<protein>
    <submittedName>
        <fullName evidence="2">Uncharacterized protein</fullName>
    </submittedName>
</protein>
<dbReference type="EMBL" id="JAACJK010000144">
    <property type="protein sequence ID" value="KAF5328048.1"/>
    <property type="molecule type" value="Genomic_DNA"/>
</dbReference>
<feature type="region of interest" description="Disordered" evidence="1">
    <location>
        <begin position="53"/>
        <end position="88"/>
    </location>
</feature>
<evidence type="ECO:0000256" key="1">
    <source>
        <dbReference type="SAM" id="MobiDB-lite"/>
    </source>
</evidence>
<gene>
    <name evidence="2" type="ORF">D9611_014764</name>
</gene>
<keyword evidence="3" id="KW-1185">Reference proteome</keyword>